<dbReference type="Proteomes" id="UP000410492">
    <property type="component" value="Unassembled WGS sequence"/>
</dbReference>
<evidence type="ECO:0000256" key="1">
    <source>
        <dbReference type="SAM" id="MobiDB-lite"/>
    </source>
</evidence>
<feature type="non-terminal residue" evidence="2">
    <location>
        <position position="1"/>
    </location>
</feature>
<reference evidence="2 3" key="1">
    <citation type="submission" date="2019-01" db="EMBL/GenBank/DDBJ databases">
        <authorList>
            <person name="Sayadi A."/>
        </authorList>
    </citation>
    <scope>NUCLEOTIDE SEQUENCE [LARGE SCALE GENOMIC DNA]</scope>
</reference>
<gene>
    <name evidence="2" type="ORF">CALMAC_LOCUS18180</name>
</gene>
<feature type="compositionally biased region" description="Polar residues" evidence="1">
    <location>
        <begin position="166"/>
        <end position="177"/>
    </location>
</feature>
<keyword evidence="3" id="KW-1185">Reference proteome</keyword>
<proteinExistence type="predicted"/>
<feature type="region of interest" description="Disordered" evidence="1">
    <location>
        <begin position="36"/>
        <end position="97"/>
    </location>
</feature>
<feature type="compositionally biased region" description="Polar residues" evidence="1">
    <location>
        <begin position="187"/>
        <end position="210"/>
    </location>
</feature>
<evidence type="ECO:0000313" key="2">
    <source>
        <dbReference type="EMBL" id="VEN60505.1"/>
    </source>
</evidence>
<accession>A0A653DJY1</accession>
<feature type="non-terminal residue" evidence="2">
    <location>
        <position position="217"/>
    </location>
</feature>
<sequence length="217" mass="23342">CSSGAGDDVQRSIELLDRVLSEFDDVENANQVQNIHQISTSTSSPHIRSTTAPTVGGSNAATPSADEDSPPGVGGALGAGHQSEDDGYMSMNGRRQRDRHKYAAAAAAAGFGAVQEHQEAILRGRDEVDDDFPPPPEEAQRLIATLLPKVSPSHRPKLQNIGRYGQNRSFPLTQLSPRSECIPPPHNFQNSNGLVAIQDQTHTATQTTLPKTKHQRP</sequence>
<protein>
    <submittedName>
        <fullName evidence="2">Uncharacterized protein</fullName>
    </submittedName>
</protein>
<dbReference type="EMBL" id="CAACVG010012570">
    <property type="protein sequence ID" value="VEN60505.1"/>
    <property type="molecule type" value="Genomic_DNA"/>
</dbReference>
<name>A0A653DJY1_CALMS</name>
<feature type="region of interest" description="Disordered" evidence="1">
    <location>
        <begin position="151"/>
        <end position="217"/>
    </location>
</feature>
<feature type="compositionally biased region" description="Polar residues" evidence="1">
    <location>
        <begin position="36"/>
        <end position="62"/>
    </location>
</feature>
<dbReference type="OrthoDB" id="6605882at2759"/>
<evidence type="ECO:0000313" key="3">
    <source>
        <dbReference type="Proteomes" id="UP000410492"/>
    </source>
</evidence>
<dbReference type="AlphaFoldDB" id="A0A653DJY1"/>
<organism evidence="2 3">
    <name type="scientific">Callosobruchus maculatus</name>
    <name type="common">Southern cowpea weevil</name>
    <name type="synonym">Pulse bruchid</name>
    <dbReference type="NCBI Taxonomy" id="64391"/>
    <lineage>
        <taxon>Eukaryota</taxon>
        <taxon>Metazoa</taxon>
        <taxon>Ecdysozoa</taxon>
        <taxon>Arthropoda</taxon>
        <taxon>Hexapoda</taxon>
        <taxon>Insecta</taxon>
        <taxon>Pterygota</taxon>
        <taxon>Neoptera</taxon>
        <taxon>Endopterygota</taxon>
        <taxon>Coleoptera</taxon>
        <taxon>Polyphaga</taxon>
        <taxon>Cucujiformia</taxon>
        <taxon>Chrysomeloidea</taxon>
        <taxon>Chrysomelidae</taxon>
        <taxon>Bruchinae</taxon>
        <taxon>Bruchini</taxon>
        <taxon>Callosobruchus</taxon>
    </lineage>
</organism>